<dbReference type="AlphaFoldDB" id="A0A9P7S2H5"/>
<name>A0A9P7S2H5_9AGAR</name>
<comment type="caution">
    <text evidence="1">The sequence shown here is derived from an EMBL/GenBank/DDBJ whole genome shotgun (WGS) entry which is preliminary data.</text>
</comment>
<accession>A0A9P7S2H5</accession>
<protein>
    <submittedName>
        <fullName evidence="1">Uncharacterized protein</fullName>
    </submittedName>
</protein>
<dbReference type="EMBL" id="CM032184">
    <property type="protein sequence ID" value="KAG7094284.1"/>
    <property type="molecule type" value="Genomic_DNA"/>
</dbReference>
<evidence type="ECO:0000313" key="2">
    <source>
        <dbReference type="Proteomes" id="UP001049176"/>
    </source>
</evidence>
<keyword evidence="2" id="KW-1185">Reference proteome</keyword>
<dbReference type="KEGG" id="more:E1B28_007888"/>
<dbReference type="GeneID" id="66076964"/>
<proteinExistence type="predicted"/>
<organism evidence="1 2">
    <name type="scientific">Marasmius oreades</name>
    <name type="common">fairy-ring Marasmius</name>
    <dbReference type="NCBI Taxonomy" id="181124"/>
    <lineage>
        <taxon>Eukaryota</taxon>
        <taxon>Fungi</taxon>
        <taxon>Dikarya</taxon>
        <taxon>Basidiomycota</taxon>
        <taxon>Agaricomycotina</taxon>
        <taxon>Agaricomycetes</taxon>
        <taxon>Agaricomycetidae</taxon>
        <taxon>Agaricales</taxon>
        <taxon>Marasmiineae</taxon>
        <taxon>Marasmiaceae</taxon>
        <taxon>Marasmius</taxon>
    </lineage>
</organism>
<dbReference type="RefSeq" id="XP_043010754.1">
    <property type="nucleotide sequence ID" value="XM_043152668.1"/>
</dbReference>
<sequence length="122" mass="14063">MNISGQHAEAFVLAKFDRNYSNNADHPFMACNLSGMLRNLTDVQEKLNTNSPTKVKRSVFPPRTAFLPPEDSTNTPSVRNFWEHEDEVRDDDTRLARTAEDSDLTTFFNVIFGMARPRQERR</sequence>
<evidence type="ECO:0000313" key="1">
    <source>
        <dbReference type="EMBL" id="KAG7094284.1"/>
    </source>
</evidence>
<dbReference type="Proteomes" id="UP001049176">
    <property type="component" value="Chromosome 4"/>
</dbReference>
<gene>
    <name evidence="1" type="ORF">E1B28_007888</name>
</gene>
<reference evidence="1" key="1">
    <citation type="journal article" date="2021" name="Genome Biol. Evol.">
        <title>The assembled and annotated genome of the fairy-ring fungus Marasmius oreades.</title>
        <authorList>
            <person name="Hiltunen M."/>
            <person name="Ament-Velasquez S.L."/>
            <person name="Johannesson H."/>
        </authorList>
    </citation>
    <scope>NUCLEOTIDE SEQUENCE</scope>
    <source>
        <strain evidence="1">03SP1</strain>
    </source>
</reference>